<sequence length="442" mass="45839">MTHRFSLRARVAAATALGTTLVVAVLGVLVALAITRNNLAQLDRRLETATQVLVANAGTAGLFLPALGDAGAFAVTIRTESGRLLSSTPTELPVLSPGAHTVDLGGTAYRTYTAPTDRVPSLLSVAVPYAEAQDITTEQHRQLAVAGAIAVAVATALGWVFGGRAVRPLVDLTRRIAAREPTLAPRRSGIREADELAAAAGDMLSDVARAQAATDAALATARDFAAAAAHELRTPLTAMRTDLEVLSTLDATGDVLSVEERTQILADLTRTQSRVESTLDDLERLARGDLSTSRDFVPTDPVEICDAAAADAMSRHPGVQIEVVGETGREIRALPSGLRLVVDNAVANSVRHGHARRIRLAVTADGTDTVLTVDDDGRGVPADERGVVFERFRRGSGAARGGSGLGLALVAQQAALHGGAARLEASPLGGARLTVRLAGSAG</sequence>
<dbReference type="PANTHER" id="PTHR45436">
    <property type="entry name" value="SENSOR HISTIDINE KINASE YKOH"/>
    <property type="match status" value="1"/>
</dbReference>
<dbReference type="PROSITE" id="PS50109">
    <property type="entry name" value="HIS_KIN"/>
    <property type="match status" value="1"/>
</dbReference>
<evidence type="ECO:0000256" key="4">
    <source>
        <dbReference type="ARBA" id="ARBA00022553"/>
    </source>
</evidence>
<evidence type="ECO:0000256" key="5">
    <source>
        <dbReference type="ARBA" id="ARBA00022679"/>
    </source>
</evidence>
<accession>A0AA46NUA5</accession>
<dbReference type="InterPro" id="IPR003661">
    <property type="entry name" value="HisK_dim/P_dom"/>
</dbReference>
<dbReference type="CDD" id="cd00082">
    <property type="entry name" value="HisKA"/>
    <property type="match status" value="1"/>
</dbReference>
<dbReference type="PRINTS" id="PR00344">
    <property type="entry name" value="BCTRLSENSOR"/>
</dbReference>
<dbReference type="Pfam" id="PF02518">
    <property type="entry name" value="HATPase_c"/>
    <property type="match status" value="1"/>
</dbReference>
<protein>
    <recommendedName>
        <fullName evidence="3">histidine kinase</fullName>
        <ecNumber evidence="3">2.7.13.3</ecNumber>
    </recommendedName>
</protein>
<dbReference type="AlphaFoldDB" id="A0AA46NUA5"/>
<dbReference type="GO" id="GO:0000155">
    <property type="term" value="F:phosphorelay sensor kinase activity"/>
    <property type="evidence" value="ECO:0007669"/>
    <property type="project" value="InterPro"/>
</dbReference>
<dbReference type="InterPro" id="IPR004358">
    <property type="entry name" value="Sig_transdc_His_kin-like_C"/>
</dbReference>
<comment type="catalytic activity">
    <reaction evidence="1">
        <text>ATP + protein L-histidine = ADP + protein N-phospho-L-histidine.</text>
        <dbReference type="EC" id="2.7.13.3"/>
    </reaction>
</comment>
<gene>
    <name evidence="13" type="ORF">OCS65_22745</name>
</gene>
<dbReference type="PANTHER" id="PTHR45436:SF5">
    <property type="entry name" value="SENSOR HISTIDINE KINASE TRCS"/>
    <property type="match status" value="1"/>
</dbReference>
<keyword evidence="10 11" id="KW-0472">Membrane</keyword>
<evidence type="ECO:0000259" key="12">
    <source>
        <dbReference type="PROSITE" id="PS50109"/>
    </source>
</evidence>
<dbReference type="EC" id="2.7.13.3" evidence="3"/>
<evidence type="ECO:0000256" key="2">
    <source>
        <dbReference type="ARBA" id="ARBA00004236"/>
    </source>
</evidence>
<dbReference type="InterPro" id="IPR003594">
    <property type="entry name" value="HATPase_dom"/>
</dbReference>
<evidence type="ECO:0000256" key="9">
    <source>
        <dbReference type="ARBA" id="ARBA00023012"/>
    </source>
</evidence>
<evidence type="ECO:0000256" key="8">
    <source>
        <dbReference type="ARBA" id="ARBA00022989"/>
    </source>
</evidence>
<keyword evidence="9" id="KW-0902">Two-component regulatory system</keyword>
<evidence type="ECO:0000256" key="10">
    <source>
        <dbReference type="ARBA" id="ARBA00023136"/>
    </source>
</evidence>
<feature type="domain" description="Histidine kinase" evidence="12">
    <location>
        <begin position="227"/>
        <end position="441"/>
    </location>
</feature>
<comment type="subcellular location">
    <subcellularLocation>
        <location evidence="2">Cell membrane</location>
    </subcellularLocation>
</comment>
<dbReference type="Proteomes" id="UP001163947">
    <property type="component" value="Chromosome"/>
</dbReference>
<dbReference type="EMBL" id="CP106982">
    <property type="protein sequence ID" value="UYF93239.1"/>
    <property type="molecule type" value="Genomic_DNA"/>
</dbReference>
<dbReference type="SMART" id="SM00388">
    <property type="entry name" value="HisKA"/>
    <property type="match status" value="1"/>
</dbReference>
<organism evidence="13 14">
    <name type="scientific">Rhodococcus aetherivorans</name>
    <dbReference type="NCBI Taxonomy" id="191292"/>
    <lineage>
        <taxon>Bacteria</taxon>
        <taxon>Bacillati</taxon>
        <taxon>Actinomycetota</taxon>
        <taxon>Actinomycetes</taxon>
        <taxon>Mycobacteriales</taxon>
        <taxon>Nocardiaceae</taxon>
        <taxon>Rhodococcus</taxon>
    </lineage>
</organism>
<feature type="transmembrane region" description="Helical" evidence="11">
    <location>
        <begin position="12"/>
        <end position="34"/>
    </location>
</feature>
<proteinExistence type="predicted"/>
<dbReference type="CDD" id="cd00075">
    <property type="entry name" value="HATPase"/>
    <property type="match status" value="1"/>
</dbReference>
<name>A0AA46NUA5_9NOCA</name>
<dbReference type="InterPro" id="IPR005467">
    <property type="entry name" value="His_kinase_dom"/>
</dbReference>
<feature type="transmembrane region" description="Helical" evidence="11">
    <location>
        <begin position="54"/>
        <end position="77"/>
    </location>
</feature>
<dbReference type="InterPro" id="IPR036097">
    <property type="entry name" value="HisK_dim/P_sf"/>
</dbReference>
<dbReference type="RefSeq" id="WP_065922931.1">
    <property type="nucleotide sequence ID" value="NZ_CP088969.1"/>
</dbReference>
<evidence type="ECO:0000256" key="6">
    <source>
        <dbReference type="ARBA" id="ARBA00022692"/>
    </source>
</evidence>
<keyword evidence="7 13" id="KW-0418">Kinase</keyword>
<dbReference type="InterPro" id="IPR050428">
    <property type="entry name" value="TCS_sensor_his_kinase"/>
</dbReference>
<evidence type="ECO:0000256" key="3">
    <source>
        <dbReference type="ARBA" id="ARBA00012438"/>
    </source>
</evidence>
<keyword evidence="5" id="KW-0808">Transferase</keyword>
<dbReference type="GO" id="GO:0005886">
    <property type="term" value="C:plasma membrane"/>
    <property type="evidence" value="ECO:0007669"/>
    <property type="project" value="UniProtKB-SubCell"/>
</dbReference>
<keyword evidence="6 11" id="KW-0812">Transmembrane</keyword>
<evidence type="ECO:0000256" key="1">
    <source>
        <dbReference type="ARBA" id="ARBA00000085"/>
    </source>
</evidence>
<dbReference type="Gene3D" id="1.10.287.130">
    <property type="match status" value="1"/>
</dbReference>
<evidence type="ECO:0000256" key="11">
    <source>
        <dbReference type="SAM" id="Phobius"/>
    </source>
</evidence>
<keyword evidence="8 11" id="KW-1133">Transmembrane helix</keyword>
<dbReference type="SMART" id="SM00387">
    <property type="entry name" value="HATPase_c"/>
    <property type="match status" value="1"/>
</dbReference>
<evidence type="ECO:0000313" key="14">
    <source>
        <dbReference type="Proteomes" id="UP001163947"/>
    </source>
</evidence>
<dbReference type="SUPFAM" id="SSF55874">
    <property type="entry name" value="ATPase domain of HSP90 chaperone/DNA topoisomerase II/histidine kinase"/>
    <property type="match status" value="1"/>
</dbReference>
<evidence type="ECO:0000256" key="7">
    <source>
        <dbReference type="ARBA" id="ARBA00022777"/>
    </source>
</evidence>
<dbReference type="SUPFAM" id="SSF47384">
    <property type="entry name" value="Homodimeric domain of signal transducing histidine kinase"/>
    <property type="match status" value="1"/>
</dbReference>
<keyword evidence="4" id="KW-0597">Phosphoprotein</keyword>
<dbReference type="Pfam" id="PF00512">
    <property type="entry name" value="HisKA"/>
    <property type="match status" value="1"/>
</dbReference>
<reference evidence="13" key="1">
    <citation type="submission" date="2022-09" db="EMBL/GenBank/DDBJ databases">
        <title>The genome sequence of Rhodococcus aetherivorans N1.</title>
        <authorList>
            <person name="Jiang W."/>
        </authorList>
    </citation>
    <scope>NUCLEOTIDE SEQUENCE</scope>
    <source>
        <strain evidence="13">N1</strain>
    </source>
</reference>
<evidence type="ECO:0000313" key="13">
    <source>
        <dbReference type="EMBL" id="UYF93239.1"/>
    </source>
</evidence>
<dbReference type="Gene3D" id="3.30.565.10">
    <property type="entry name" value="Histidine kinase-like ATPase, C-terminal domain"/>
    <property type="match status" value="1"/>
</dbReference>
<dbReference type="GeneID" id="83623297"/>
<feature type="transmembrane region" description="Helical" evidence="11">
    <location>
        <begin position="143"/>
        <end position="162"/>
    </location>
</feature>
<dbReference type="InterPro" id="IPR036890">
    <property type="entry name" value="HATPase_C_sf"/>
</dbReference>